<evidence type="ECO:0000313" key="3">
    <source>
        <dbReference type="Proteomes" id="UP000799640"/>
    </source>
</evidence>
<dbReference type="OrthoDB" id="5337308at2759"/>
<evidence type="ECO:0000256" key="1">
    <source>
        <dbReference type="SAM" id="SignalP"/>
    </source>
</evidence>
<name>A0A6G1I656_9PEZI</name>
<organism evidence="2 3">
    <name type="scientific">Trichodelitschia bisporula</name>
    <dbReference type="NCBI Taxonomy" id="703511"/>
    <lineage>
        <taxon>Eukaryota</taxon>
        <taxon>Fungi</taxon>
        <taxon>Dikarya</taxon>
        <taxon>Ascomycota</taxon>
        <taxon>Pezizomycotina</taxon>
        <taxon>Dothideomycetes</taxon>
        <taxon>Dothideomycetes incertae sedis</taxon>
        <taxon>Phaeotrichales</taxon>
        <taxon>Phaeotrichaceae</taxon>
        <taxon>Trichodelitschia</taxon>
    </lineage>
</organism>
<keyword evidence="1" id="KW-0732">Signal</keyword>
<gene>
    <name evidence="2" type="ORF">EJ06DRAFT_553829</name>
</gene>
<evidence type="ECO:0000313" key="2">
    <source>
        <dbReference type="EMBL" id="KAF2403549.1"/>
    </source>
</evidence>
<feature type="signal peptide" evidence="1">
    <location>
        <begin position="1"/>
        <end position="27"/>
    </location>
</feature>
<proteinExistence type="predicted"/>
<sequence length="349" mass="39019">MASSLRFFITLLLLLITSQVVIPHALAAEPLNFNDQTPDEHRGRHNAFNRSLRARQNFDFNAVIARGCLYNRMMLSHTFDEAYYYSGNTYRPNQPPNTRITAQDMEAFGWEIAMPGPNQYNFEDPEYDGLRRDLSMSKEYPPNVGAIAAHAHDWVNASDGANVPHTGAYYGVILNWESGLIFAGASMSPIGRAVTDPAAAVPLWQWPPIAHWSDVVWYMWDEMGQAFGGGNINRLQWIIRDGIADDDTRRVIREIEAAHGRVGTWENGKQTYMPGSSEGMALLGTPQGRGVALLLIDHKHLMGPKYVSSITIFSTDPQYNENSLLFGIADLLPQYSNQVLPSGFNPSEQ</sequence>
<dbReference type="EMBL" id="ML996689">
    <property type="protein sequence ID" value="KAF2403549.1"/>
    <property type="molecule type" value="Genomic_DNA"/>
</dbReference>
<dbReference type="AlphaFoldDB" id="A0A6G1I656"/>
<reference evidence="2" key="1">
    <citation type="journal article" date="2020" name="Stud. Mycol.">
        <title>101 Dothideomycetes genomes: a test case for predicting lifestyles and emergence of pathogens.</title>
        <authorList>
            <person name="Haridas S."/>
            <person name="Albert R."/>
            <person name="Binder M."/>
            <person name="Bloem J."/>
            <person name="Labutti K."/>
            <person name="Salamov A."/>
            <person name="Andreopoulos B."/>
            <person name="Baker S."/>
            <person name="Barry K."/>
            <person name="Bills G."/>
            <person name="Bluhm B."/>
            <person name="Cannon C."/>
            <person name="Castanera R."/>
            <person name="Culley D."/>
            <person name="Daum C."/>
            <person name="Ezra D."/>
            <person name="Gonzalez J."/>
            <person name="Henrissat B."/>
            <person name="Kuo A."/>
            <person name="Liang C."/>
            <person name="Lipzen A."/>
            <person name="Lutzoni F."/>
            <person name="Magnuson J."/>
            <person name="Mondo S."/>
            <person name="Nolan M."/>
            <person name="Ohm R."/>
            <person name="Pangilinan J."/>
            <person name="Park H.-J."/>
            <person name="Ramirez L."/>
            <person name="Alfaro M."/>
            <person name="Sun H."/>
            <person name="Tritt A."/>
            <person name="Yoshinaga Y."/>
            <person name="Zwiers L.-H."/>
            <person name="Turgeon B."/>
            <person name="Goodwin S."/>
            <person name="Spatafora J."/>
            <person name="Crous P."/>
            <person name="Grigoriev I."/>
        </authorList>
    </citation>
    <scope>NUCLEOTIDE SEQUENCE</scope>
    <source>
        <strain evidence="2">CBS 262.69</strain>
    </source>
</reference>
<feature type="chain" id="PRO_5026161990" evidence="1">
    <location>
        <begin position="28"/>
        <end position="349"/>
    </location>
</feature>
<accession>A0A6G1I656</accession>
<protein>
    <submittedName>
        <fullName evidence="2">Uncharacterized protein</fullName>
    </submittedName>
</protein>
<dbReference type="Proteomes" id="UP000799640">
    <property type="component" value="Unassembled WGS sequence"/>
</dbReference>
<keyword evidence="3" id="KW-1185">Reference proteome</keyword>